<dbReference type="AlphaFoldDB" id="A0A0U5FRR1"/>
<feature type="compositionally biased region" description="Basic and acidic residues" evidence="1">
    <location>
        <begin position="69"/>
        <end position="83"/>
    </location>
</feature>
<dbReference type="OrthoDB" id="5428890at2759"/>
<dbReference type="EMBL" id="CDMC01000003">
    <property type="protein sequence ID" value="CEL02209.1"/>
    <property type="molecule type" value="Genomic_DNA"/>
</dbReference>
<keyword evidence="3" id="KW-1185">Reference proteome</keyword>
<gene>
    <name evidence="2" type="ORF">ASPCAL03381</name>
</gene>
<proteinExistence type="predicted"/>
<name>A0A0U5FRR1_ASPCI</name>
<organism evidence="2 3">
    <name type="scientific">Aspergillus calidoustus</name>
    <dbReference type="NCBI Taxonomy" id="454130"/>
    <lineage>
        <taxon>Eukaryota</taxon>
        <taxon>Fungi</taxon>
        <taxon>Dikarya</taxon>
        <taxon>Ascomycota</taxon>
        <taxon>Pezizomycotina</taxon>
        <taxon>Eurotiomycetes</taxon>
        <taxon>Eurotiomycetidae</taxon>
        <taxon>Eurotiales</taxon>
        <taxon>Aspergillaceae</taxon>
        <taxon>Aspergillus</taxon>
        <taxon>Aspergillus subgen. Nidulantes</taxon>
    </lineage>
</organism>
<evidence type="ECO:0000313" key="2">
    <source>
        <dbReference type="EMBL" id="CEL02209.1"/>
    </source>
</evidence>
<sequence>MRKRGSHCSIQCSRYGHLRSDDAASPSETVWKHAFNKRLFVVYSQESIFDNLSRIADAIEVDQQGGPSPEDRNISQTDNRDAETGDALYEQKLNFGTLSTIGKLQIKWVDTIEPPSWWDNTVSTV</sequence>
<feature type="region of interest" description="Disordered" evidence="1">
    <location>
        <begin position="62"/>
        <end position="83"/>
    </location>
</feature>
<evidence type="ECO:0000313" key="3">
    <source>
        <dbReference type="Proteomes" id="UP000054771"/>
    </source>
</evidence>
<reference evidence="3" key="1">
    <citation type="journal article" date="2016" name="Genome Announc.">
        <title>Draft genome sequences of fungus Aspergillus calidoustus.</title>
        <authorList>
            <person name="Horn F."/>
            <person name="Linde J."/>
            <person name="Mattern D.J."/>
            <person name="Walther G."/>
            <person name="Guthke R."/>
            <person name="Scherlach K."/>
            <person name="Martin K."/>
            <person name="Brakhage A.A."/>
            <person name="Petzke L."/>
            <person name="Valiante V."/>
        </authorList>
    </citation>
    <scope>NUCLEOTIDE SEQUENCE [LARGE SCALE GENOMIC DNA]</scope>
    <source>
        <strain evidence="3">SF006504</strain>
    </source>
</reference>
<evidence type="ECO:0000256" key="1">
    <source>
        <dbReference type="SAM" id="MobiDB-lite"/>
    </source>
</evidence>
<protein>
    <submittedName>
        <fullName evidence="2">Uncharacterized protein</fullName>
    </submittedName>
</protein>
<dbReference type="Proteomes" id="UP000054771">
    <property type="component" value="Unassembled WGS sequence"/>
</dbReference>
<accession>A0A0U5FRR1</accession>